<comment type="caution">
    <text evidence="1">The sequence shown here is derived from an EMBL/GenBank/DDBJ whole genome shotgun (WGS) entry which is preliminary data.</text>
</comment>
<protein>
    <submittedName>
        <fullName evidence="1">Uncharacterized protein</fullName>
    </submittedName>
</protein>
<evidence type="ECO:0000313" key="2">
    <source>
        <dbReference type="Proteomes" id="UP001186974"/>
    </source>
</evidence>
<name>A0ACC3DAW0_9PEZI</name>
<sequence length="466" mass="53073">MGGNQFVRKPRRNGGSSLEYTRMSPSIYSHVSYHHEKLLRDLFEHVVVPPHAPEKKDFGDEDMLVCGPKARLQELLSQARAEELHSPCTDRRLPLKVLQDEIVEHLNADGHVYRDHNDVLFLHVDIPCYVETQRNNSGMLIYCVADDWQNEIDCDIVPTSEQLHNGGIEKLCQLDLQLIDAPTQLPWYSFTSSYGDLATIVQDAARPYGIYFKPSGLYVDIDNLVGAQKGEERYELVLTSDLSAISQSRFLARAPFNHVTQSLIEFAHVAKNHAEVARLRALPVSPKKSPTVFAPPRMEKRSMYHAFAAHYLPSHPHVGHPDSDSRPTPDVSPAARTAAQTAAFSFFDPLSHRLHALHHETSLQRHEDTFRNRVNIELKRLLREKALTPNTKTMARARQALYPCVTFHSHHGHGKAPTVRAEPELRLELQPRWTEQSAEGGYTDDELVERARTRPVREEVRLMIER</sequence>
<evidence type="ECO:0000313" key="1">
    <source>
        <dbReference type="EMBL" id="KAK3064434.1"/>
    </source>
</evidence>
<dbReference type="Proteomes" id="UP001186974">
    <property type="component" value="Unassembled WGS sequence"/>
</dbReference>
<gene>
    <name evidence="1" type="ORF">LTS18_007239</name>
</gene>
<dbReference type="EMBL" id="JAWDJW010006514">
    <property type="protein sequence ID" value="KAK3064434.1"/>
    <property type="molecule type" value="Genomic_DNA"/>
</dbReference>
<organism evidence="1 2">
    <name type="scientific">Coniosporium uncinatum</name>
    <dbReference type="NCBI Taxonomy" id="93489"/>
    <lineage>
        <taxon>Eukaryota</taxon>
        <taxon>Fungi</taxon>
        <taxon>Dikarya</taxon>
        <taxon>Ascomycota</taxon>
        <taxon>Pezizomycotina</taxon>
        <taxon>Dothideomycetes</taxon>
        <taxon>Dothideomycetes incertae sedis</taxon>
        <taxon>Coniosporium</taxon>
    </lineage>
</organism>
<accession>A0ACC3DAW0</accession>
<reference evidence="1" key="1">
    <citation type="submission" date="2024-09" db="EMBL/GenBank/DDBJ databases">
        <title>Black Yeasts Isolated from many extreme environments.</title>
        <authorList>
            <person name="Coleine C."/>
            <person name="Stajich J.E."/>
            <person name="Selbmann L."/>
        </authorList>
    </citation>
    <scope>NUCLEOTIDE SEQUENCE</scope>
    <source>
        <strain evidence="1">CCFEE 5737</strain>
    </source>
</reference>
<proteinExistence type="predicted"/>
<keyword evidence="2" id="KW-1185">Reference proteome</keyword>